<dbReference type="Proteomes" id="UP000505325">
    <property type="component" value="Chromosome"/>
</dbReference>
<name>A0A6M8UEJ0_9GAMM</name>
<protein>
    <submittedName>
        <fullName evidence="1">Uncharacterized protein</fullName>
    </submittedName>
</protein>
<dbReference type="RefSeq" id="WP_173632310.1">
    <property type="nucleotide sequence ID" value="NZ_CP054212.1"/>
</dbReference>
<dbReference type="AlphaFoldDB" id="A0A6M8UEJ0"/>
<evidence type="ECO:0000313" key="1">
    <source>
        <dbReference type="EMBL" id="QKJ85192.1"/>
    </source>
</evidence>
<gene>
    <name evidence="1" type="ORF">PMPD1_0209</name>
</gene>
<keyword evidence="2" id="KW-1185">Reference proteome</keyword>
<organism evidence="1 2">
    <name type="scientific">Paramixta manurensis</name>
    <dbReference type="NCBI Taxonomy" id="2740817"/>
    <lineage>
        <taxon>Bacteria</taxon>
        <taxon>Pseudomonadati</taxon>
        <taxon>Pseudomonadota</taxon>
        <taxon>Gammaproteobacteria</taxon>
        <taxon>Enterobacterales</taxon>
        <taxon>Erwiniaceae</taxon>
        <taxon>Paramixta</taxon>
    </lineage>
</organism>
<dbReference type="EMBL" id="CP054212">
    <property type="protein sequence ID" value="QKJ85192.1"/>
    <property type="molecule type" value="Genomic_DNA"/>
</dbReference>
<accession>A0A6M8UEJ0</accession>
<evidence type="ECO:0000313" key="2">
    <source>
        <dbReference type="Proteomes" id="UP000505325"/>
    </source>
</evidence>
<reference evidence="1 2" key="1">
    <citation type="submission" date="2020-06" db="EMBL/GenBank/DDBJ databases">
        <title>Genome sequence of Paramixta manurensis strain PD-1.</title>
        <authorList>
            <person name="Lee C.W."/>
            <person name="Kim J."/>
        </authorList>
    </citation>
    <scope>NUCLEOTIDE SEQUENCE [LARGE SCALE GENOMIC DNA]</scope>
    <source>
        <strain evidence="1 2">PD-1</strain>
    </source>
</reference>
<sequence>MKTKSLIISSTLLLLVSIASYFYVRHKHSNVPIECYGNVEVINGNLTLKGVLINTLHDRNGSILINGKVFEDDKPVSTINRWVRVNLQRSNSTVFMTSTKIEKKMEDNTPDETTKRLLSAFSITVGASSTYDFIRQSDGGYIVQRGTMPILYCGS</sequence>
<proteinExistence type="predicted"/>
<dbReference type="KEGG" id="pmak:PMPD1_0209"/>